<protein>
    <submittedName>
        <fullName evidence="1">Uncharacterized protein</fullName>
    </submittedName>
</protein>
<organism evidence="1 2">
    <name type="scientific">Smallanthus sonchifolius</name>
    <dbReference type="NCBI Taxonomy" id="185202"/>
    <lineage>
        <taxon>Eukaryota</taxon>
        <taxon>Viridiplantae</taxon>
        <taxon>Streptophyta</taxon>
        <taxon>Embryophyta</taxon>
        <taxon>Tracheophyta</taxon>
        <taxon>Spermatophyta</taxon>
        <taxon>Magnoliopsida</taxon>
        <taxon>eudicotyledons</taxon>
        <taxon>Gunneridae</taxon>
        <taxon>Pentapetalae</taxon>
        <taxon>asterids</taxon>
        <taxon>campanulids</taxon>
        <taxon>Asterales</taxon>
        <taxon>Asteraceae</taxon>
        <taxon>Asteroideae</taxon>
        <taxon>Heliantheae alliance</taxon>
        <taxon>Millerieae</taxon>
        <taxon>Smallanthus</taxon>
    </lineage>
</organism>
<gene>
    <name evidence="1" type="ORF">L1987_43596</name>
</gene>
<name>A0ACB9GP37_9ASTR</name>
<evidence type="ECO:0000313" key="1">
    <source>
        <dbReference type="EMBL" id="KAI3784497.1"/>
    </source>
</evidence>
<reference evidence="2" key="1">
    <citation type="journal article" date="2022" name="Mol. Ecol. Resour.">
        <title>The genomes of chicory, endive, great burdock and yacon provide insights into Asteraceae palaeo-polyploidization history and plant inulin production.</title>
        <authorList>
            <person name="Fan W."/>
            <person name="Wang S."/>
            <person name="Wang H."/>
            <person name="Wang A."/>
            <person name="Jiang F."/>
            <person name="Liu H."/>
            <person name="Zhao H."/>
            <person name="Xu D."/>
            <person name="Zhang Y."/>
        </authorList>
    </citation>
    <scope>NUCLEOTIDE SEQUENCE [LARGE SCALE GENOMIC DNA]</scope>
    <source>
        <strain evidence="2">cv. Yunnan</strain>
    </source>
</reference>
<sequence>MPVAPSTALLLIQDKGGDVIGEREIDALLIQPGHILKIVQSFQLMILLKIEAAVVVEGLLTGVTRDSWLTARAVAKEVGI</sequence>
<accession>A0ACB9GP37</accession>
<evidence type="ECO:0000313" key="2">
    <source>
        <dbReference type="Proteomes" id="UP001056120"/>
    </source>
</evidence>
<keyword evidence="2" id="KW-1185">Reference proteome</keyword>
<reference evidence="1 2" key="2">
    <citation type="journal article" date="2022" name="Mol. Ecol. Resour.">
        <title>The genomes of chicory, endive, great burdock and yacon provide insights into Asteraceae paleo-polyploidization history and plant inulin production.</title>
        <authorList>
            <person name="Fan W."/>
            <person name="Wang S."/>
            <person name="Wang H."/>
            <person name="Wang A."/>
            <person name="Jiang F."/>
            <person name="Liu H."/>
            <person name="Zhao H."/>
            <person name="Xu D."/>
            <person name="Zhang Y."/>
        </authorList>
    </citation>
    <scope>NUCLEOTIDE SEQUENCE [LARGE SCALE GENOMIC DNA]</scope>
    <source>
        <strain evidence="2">cv. Yunnan</strain>
        <tissue evidence="1">Leaves</tissue>
    </source>
</reference>
<proteinExistence type="predicted"/>
<dbReference type="EMBL" id="CM042031">
    <property type="protein sequence ID" value="KAI3784497.1"/>
    <property type="molecule type" value="Genomic_DNA"/>
</dbReference>
<dbReference type="Proteomes" id="UP001056120">
    <property type="component" value="Linkage Group LG14"/>
</dbReference>
<comment type="caution">
    <text evidence="1">The sequence shown here is derived from an EMBL/GenBank/DDBJ whole genome shotgun (WGS) entry which is preliminary data.</text>
</comment>